<dbReference type="AlphaFoldDB" id="A0A9P6T513"/>
<comment type="caution">
    <text evidence="2">The sequence shown here is derived from an EMBL/GenBank/DDBJ whole genome shotgun (WGS) entry which is preliminary data.</text>
</comment>
<protein>
    <submittedName>
        <fullName evidence="2">Uncharacterized protein</fullName>
    </submittedName>
</protein>
<feature type="compositionally biased region" description="Pro residues" evidence="1">
    <location>
        <begin position="44"/>
        <end position="60"/>
    </location>
</feature>
<evidence type="ECO:0000313" key="3">
    <source>
        <dbReference type="Proteomes" id="UP000886653"/>
    </source>
</evidence>
<dbReference type="EMBL" id="MU168052">
    <property type="protein sequence ID" value="KAG0138970.1"/>
    <property type="molecule type" value="Genomic_DNA"/>
</dbReference>
<evidence type="ECO:0000313" key="2">
    <source>
        <dbReference type="EMBL" id="KAG0138970.1"/>
    </source>
</evidence>
<reference evidence="2" key="1">
    <citation type="submission" date="2013-11" db="EMBL/GenBank/DDBJ databases">
        <title>Genome sequence of the fusiform rust pathogen reveals effectors for host alternation and coevolution with pine.</title>
        <authorList>
            <consortium name="DOE Joint Genome Institute"/>
            <person name="Smith K."/>
            <person name="Pendleton A."/>
            <person name="Kubisiak T."/>
            <person name="Anderson C."/>
            <person name="Salamov A."/>
            <person name="Aerts A."/>
            <person name="Riley R."/>
            <person name="Clum A."/>
            <person name="Lindquist E."/>
            <person name="Ence D."/>
            <person name="Campbell M."/>
            <person name="Kronenberg Z."/>
            <person name="Feau N."/>
            <person name="Dhillon B."/>
            <person name="Hamelin R."/>
            <person name="Burleigh J."/>
            <person name="Smith J."/>
            <person name="Yandell M."/>
            <person name="Nelson C."/>
            <person name="Grigoriev I."/>
            <person name="Davis J."/>
        </authorList>
    </citation>
    <scope>NUCLEOTIDE SEQUENCE</scope>
    <source>
        <strain evidence="2">G11</strain>
    </source>
</reference>
<proteinExistence type="predicted"/>
<sequence length="258" mass="28341">MSFVENIPTGPRASATRQNQINKMTELATKQAAKKHSQIYDRGPTPPSFHSPNNSPPPSHQKPKSYSKKCDLIPPEGLPVPINDDVVIKKSRKITDSRNRDISVVDLTTPAPDNPSKSPSILDFINSPSVVKLALPSNTWKSPFSNFNNHPLHFNSNILTCGLNSKDIKAIMGDSKQISSNNSYPDNQVENSLALMFHCVAVFFHNRPYTLDSEIADRTTLLTQLNVISKSLIELSGPNHEISDEQHASTSSSNGSSN</sequence>
<evidence type="ECO:0000256" key="1">
    <source>
        <dbReference type="SAM" id="MobiDB-lite"/>
    </source>
</evidence>
<name>A0A9P6T513_9BASI</name>
<gene>
    <name evidence="2" type="ORF">CROQUDRAFT_708737</name>
</gene>
<organism evidence="2 3">
    <name type="scientific">Cronartium quercuum f. sp. fusiforme G11</name>
    <dbReference type="NCBI Taxonomy" id="708437"/>
    <lineage>
        <taxon>Eukaryota</taxon>
        <taxon>Fungi</taxon>
        <taxon>Dikarya</taxon>
        <taxon>Basidiomycota</taxon>
        <taxon>Pucciniomycotina</taxon>
        <taxon>Pucciniomycetes</taxon>
        <taxon>Pucciniales</taxon>
        <taxon>Coleosporiaceae</taxon>
        <taxon>Cronartium</taxon>
    </lineage>
</organism>
<keyword evidence="3" id="KW-1185">Reference proteome</keyword>
<dbReference type="Proteomes" id="UP000886653">
    <property type="component" value="Unassembled WGS sequence"/>
</dbReference>
<accession>A0A9P6T513</accession>
<feature type="region of interest" description="Disordered" evidence="1">
    <location>
        <begin position="1"/>
        <end position="77"/>
    </location>
</feature>